<evidence type="ECO:0000313" key="2">
    <source>
        <dbReference type="EMBL" id="KAJ1117038.1"/>
    </source>
</evidence>
<feature type="compositionally biased region" description="Basic and acidic residues" evidence="1">
    <location>
        <begin position="69"/>
        <end position="84"/>
    </location>
</feature>
<gene>
    <name evidence="2" type="ORF">NDU88_005239</name>
</gene>
<feature type="region of interest" description="Disordered" evidence="1">
    <location>
        <begin position="1"/>
        <end position="96"/>
    </location>
</feature>
<dbReference type="Proteomes" id="UP001066276">
    <property type="component" value="Chromosome 8"/>
</dbReference>
<keyword evidence="3" id="KW-1185">Reference proteome</keyword>
<evidence type="ECO:0000313" key="3">
    <source>
        <dbReference type="Proteomes" id="UP001066276"/>
    </source>
</evidence>
<dbReference type="EMBL" id="JANPWB010000012">
    <property type="protein sequence ID" value="KAJ1117038.1"/>
    <property type="molecule type" value="Genomic_DNA"/>
</dbReference>
<organism evidence="2 3">
    <name type="scientific">Pleurodeles waltl</name>
    <name type="common">Iberian ribbed newt</name>
    <dbReference type="NCBI Taxonomy" id="8319"/>
    <lineage>
        <taxon>Eukaryota</taxon>
        <taxon>Metazoa</taxon>
        <taxon>Chordata</taxon>
        <taxon>Craniata</taxon>
        <taxon>Vertebrata</taxon>
        <taxon>Euteleostomi</taxon>
        <taxon>Amphibia</taxon>
        <taxon>Batrachia</taxon>
        <taxon>Caudata</taxon>
        <taxon>Salamandroidea</taxon>
        <taxon>Salamandridae</taxon>
        <taxon>Pleurodelinae</taxon>
        <taxon>Pleurodeles</taxon>
    </lineage>
</organism>
<feature type="compositionally biased region" description="Basic and acidic residues" evidence="1">
    <location>
        <begin position="17"/>
        <end position="46"/>
    </location>
</feature>
<reference evidence="2" key="1">
    <citation type="journal article" date="2022" name="bioRxiv">
        <title>Sequencing and chromosome-scale assembly of the giantPleurodeles waltlgenome.</title>
        <authorList>
            <person name="Brown T."/>
            <person name="Elewa A."/>
            <person name="Iarovenko S."/>
            <person name="Subramanian E."/>
            <person name="Araus A.J."/>
            <person name="Petzold A."/>
            <person name="Susuki M."/>
            <person name="Suzuki K.-i.T."/>
            <person name="Hayashi T."/>
            <person name="Toyoda A."/>
            <person name="Oliveira C."/>
            <person name="Osipova E."/>
            <person name="Leigh N.D."/>
            <person name="Simon A."/>
            <person name="Yun M.H."/>
        </authorList>
    </citation>
    <scope>NUCLEOTIDE SEQUENCE</scope>
    <source>
        <strain evidence="2">20211129_DDA</strain>
        <tissue evidence="2">Liver</tissue>
    </source>
</reference>
<protein>
    <submittedName>
        <fullName evidence="2">Uncharacterized protein</fullName>
    </submittedName>
</protein>
<comment type="caution">
    <text evidence="2">The sequence shown here is derived from an EMBL/GenBank/DDBJ whole genome shotgun (WGS) entry which is preliminary data.</text>
</comment>
<sequence>MGTPTDAWDSDFQVPGIERDDGHEGASLDITRDGGRPRAAERNGDRNRRRRGLPKRDYRNRQGACSVDRIPRDEQFPPRPRRDVASQGTVLVPRTP</sequence>
<dbReference type="AlphaFoldDB" id="A0AAV7NLT4"/>
<proteinExistence type="predicted"/>
<name>A0AAV7NLT4_PLEWA</name>
<evidence type="ECO:0000256" key="1">
    <source>
        <dbReference type="SAM" id="MobiDB-lite"/>
    </source>
</evidence>
<accession>A0AAV7NLT4</accession>